<evidence type="ECO:0000256" key="1">
    <source>
        <dbReference type="SAM" id="Coils"/>
    </source>
</evidence>
<dbReference type="EMBL" id="MHIG01000006">
    <property type="protein sequence ID" value="OGY48041.1"/>
    <property type="molecule type" value="Genomic_DNA"/>
</dbReference>
<accession>A0A1G1Y742</accession>
<dbReference type="AlphaFoldDB" id="A0A1G1Y742"/>
<reference evidence="2 3" key="1">
    <citation type="journal article" date="2016" name="Nat. Commun.">
        <title>Thousands of microbial genomes shed light on interconnected biogeochemical processes in an aquifer system.</title>
        <authorList>
            <person name="Anantharaman K."/>
            <person name="Brown C.T."/>
            <person name="Hug L.A."/>
            <person name="Sharon I."/>
            <person name="Castelle C.J."/>
            <person name="Probst A.J."/>
            <person name="Thomas B.C."/>
            <person name="Singh A."/>
            <person name="Wilkins M.J."/>
            <person name="Karaoz U."/>
            <person name="Brodie E.L."/>
            <person name="Williams K.H."/>
            <person name="Hubbard S.S."/>
            <person name="Banfield J.F."/>
        </authorList>
    </citation>
    <scope>NUCLEOTIDE SEQUENCE [LARGE SCALE GENOMIC DNA]</scope>
</reference>
<proteinExistence type="predicted"/>
<gene>
    <name evidence="2" type="ORF">A2840_02450</name>
</gene>
<organism evidence="2 3">
    <name type="scientific">Candidatus Buchananbacteria bacterium RIFCSPHIGHO2_01_FULL_47_11b</name>
    <dbReference type="NCBI Taxonomy" id="1797537"/>
    <lineage>
        <taxon>Bacteria</taxon>
        <taxon>Candidatus Buchananiibacteriota</taxon>
    </lineage>
</organism>
<evidence type="ECO:0000313" key="3">
    <source>
        <dbReference type="Proteomes" id="UP000178385"/>
    </source>
</evidence>
<sequence>MSNMPFGKIAAGAAGIAVVGLVVAFASGVFNTQFSDGGVDVRRTACEDIAAARIAVNNELESRRTAAQTRLDAAMEKASDDFWTQNRALEDAHHACMSGALTADPCKPAFEEVGRLYEEIMADFNAGKGFNEAKFQEREQAKKEYDDCVQRARNDEFYKADTAKCDADLAAGQAANQQVRQAAEAAAQADYHAAIETAQNAHQQKHAILDAIEEKCNEPGGNTNISIGSITTGSTGTEIKASSSACTGVFEGNDPELRKTLNDLENNLQKARAAGLSGGLYGTDHLQQAVDDARQRLRESQRSCTTDADCGDPEPVCCSGTSVGRVFCSNGVCANEVTECEDPEICAGKPAQCVNPTTGAQSQPIIIERTIPEAGSCSQNLRVLNLQQSSAESVRYEITGNIPSWVHIDRPGGLLPANVNVTYSCNTVQGFGPGTYTVNGTITVYNAANELINTIPLQILITVTPVEQEEEMISVIQYNGKYITTDQLHTFTGPECDEEEHWHPNSGMVTATDGTTFADPNPTDCGFGKTKDVPVMQIPASMMQIRVEGLEGLR</sequence>
<protein>
    <submittedName>
        <fullName evidence="2">Uncharacterized protein</fullName>
    </submittedName>
</protein>
<keyword evidence="1" id="KW-0175">Coiled coil</keyword>
<name>A0A1G1Y742_9BACT</name>
<feature type="coiled-coil region" evidence="1">
    <location>
        <begin position="254"/>
        <end position="303"/>
    </location>
</feature>
<comment type="caution">
    <text evidence="2">The sequence shown here is derived from an EMBL/GenBank/DDBJ whole genome shotgun (WGS) entry which is preliminary data.</text>
</comment>
<evidence type="ECO:0000313" key="2">
    <source>
        <dbReference type="EMBL" id="OGY48041.1"/>
    </source>
</evidence>
<dbReference type="Proteomes" id="UP000178385">
    <property type="component" value="Unassembled WGS sequence"/>
</dbReference>